<dbReference type="EMBL" id="JWZX01001937">
    <property type="protein sequence ID" value="KOO31766.1"/>
    <property type="molecule type" value="Genomic_DNA"/>
</dbReference>
<name>A0A0M0JYN8_9EUKA</name>
<comment type="caution">
    <text evidence="2">The sequence shown here is derived from an EMBL/GenBank/DDBJ whole genome shotgun (WGS) entry which is preliminary data.</text>
</comment>
<evidence type="ECO:0000256" key="1">
    <source>
        <dbReference type="SAM" id="MobiDB-lite"/>
    </source>
</evidence>
<accession>A0A0M0JYN8</accession>
<evidence type="ECO:0000313" key="3">
    <source>
        <dbReference type="Proteomes" id="UP000037460"/>
    </source>
</evidence>
<dbReference type="InterPro" id="IPR016197">
    <property type="entry name" value="Chromo-like_dom_sf"/>
</dbReference>
<keyword evidence="3" id="KW-1185">Reference proteome</keyword>
<organism evidence="2 3">
    <name type="scientific">Chrysochromulina tobinii</name>
    <dbReference type="NCBI Taxonomy" id="1460289"/>
    <lineage>
        <taxon>Eukaryota</taxon>
        <taxon>Haptista</taxon>
        <taxon>Haptophyta</taxon>
        <taxon>Prymnesiophyceae</taxon>
        <taxon>Prymnesiales</taxon>
        <taxon>Chrysochromulinaceae</taxon>
        <taxon>Chrysochromulina</taxon>
    </lineage>
</organism>
<protein>
    <submittedName>
        <fullName evidence="2">Uncharacterized protein</fullName>
    </submittedName>
</protein>
<feature type="compositionally biased region" description="Low complexity" evidence="1">
    <location>
        <begin position="34"/>
        <end position="54"/>
    </location>
</feature>
<dbReference type="AlphaFoldDB" id="A0A0M0JYN8"/>
<evidence type="ECO:0000313" key="2">
    <source>
        <dbReference type="EMBL" id="KOO31766.1"/>
    </source>
</evidence>
<gene>
    <name evidence="2" type="ORF">Ctob_011905</name>
</gene>
<reference evidence="3" key="1">
    <citation type="journal article" date="2015" name="PLoS Genet.">
        <title>Genome Sequence and Transcriptome Analyses of Chrysochromulina tobin: Metabolic Tools for Enhanced Algal Fitness in the Prominent Order Prymnesiales (Haptophyceae).</title>
        <authorList>
            <person name="Hovde B.T."/>
            <person name="Deodato C.R."/>
            <person name="Hunsperger H.M."/>
            <person name="Ryken S.A."/>
            <person name="Yost W."/>
            <person name="Jha R.K."/>
            <person name="Patterson J."/>
            <person name="Monnat R.J. Jr."/>
            <person name="Barlow S.B."/>
            <person name="Starkenburg S.R."/>
            <person name="Cattolico R.A."/>
        </authorList>
    </citation>
    <scope>NUCLEOTIDE SEQUENCE</scope>
    <source>
        <strain evidence="3">CCMP291</strain>
    </source>
</reference>
<dbReference type="SUPFAM" id="SSF54160">
    <property type="entry name" value="Chromo domain-like"/>
    <property type="match status" value="1"/>
</dbReference>
<dbReference type="Proteomes" id="UP000037460">
    <property type="component" value="Unassembled WGS sequence"/>
</dbReference>
<sequence>MVWCPATVTATRIVNEEGLDDGFVEYRVHYEGSSSSSISAPAPAETKAATASKSETAEDPSDGRGIISTVKEAFVARGSGFHSSTVTEGAPVNIHSSTVTEAALVTPPESTTLLSEGDAIEEGVAVSALDVRRVWCDAHVVKLRWQKAKSKEPHVTAVKLRFEGWDPKWDEWVLLNSGKQTGTSRPAPTWSSHARPNLGAKLMSQPAALPPAAPSGFSPPAAVKGATLSSLPSGQLHQLLKAMQLFREDAVVLAPNSFNPANMLIRLKLTASASVYVGAQIVSLQNDEVQVRGIEGAPTPIQRTKMQYVSNQPFSEMELACLEFKLRNQIVKDVSLADAEQATQELMRIRLLLPPPPPKAH</sequence>
<proteinExistence type="predicted"/>
<feature type="region of interest" description="Disordered" evidence="1">
    <location>
        <begin position="34"/>
        <end position="64"/>
    </location>
</feature>
<dbReference type="Gene3D" id="2.30.30.140">
    <property type="match status" value="1"/>
</dbReference>